<evidence type="ECO:0000256" key="1">
    <source>
        <dbReference type="ARBA" id="ARBA00023157"/>
    </source>
</evidence>
<feature type="chain" id="PRO_5034578091" evidence="2">
    <location>
        <begin position="23"/>
        <end position="307"/>
    </location>
</feature>
<dbReference type="SUPFAM" id="SSF57414">
    <property type="entry name" value="Hairpin loop containing domain-like"/>
    <property type="match status" value="1"/>
</dbReference>
<dbReference type="InterPro" id="IPR003609">
    <property type="entry name" value="Pan_app"/>
</dbReference>
<dbReference type="RefSeq" id="XP_022311705.1">
    <property type="nucleotide sequence ID" value="XM_022455997.1"/>
</dbReference>
<keyword evidence="1" id="KW-1015">Disulfide bond</keyword>
<evidence type="ECO:0000313" key="4">
    <source>
        <dbReference type="Proteomes" id="UP000694844"/>
    </source>
</evidence>
<dbReference type="SUPFAM" id="SSF57535">
    <property type="entry name" value="Complement control module/SCR domain"/>
    <property type="match status" value="1"/>
</dbReference>
<dbReference type="CDD" id="cd00037">
    <property type="entry name" value="CLECT"/>
    <property type="match status" value="1"/>
</dbReference>
<dbReference type="KEGG" id="cvn:111116935"/>
<name>A0A8B8C7U1_CRAVI</name>
<dbReference type="OrthoDB" id="6113960at2759"/>
<dbReference type="InterPro" id="IPR035976">
    <property type="entry name" value="Sushi/SCR/CCP_sf"/>
</dbReference>
<dbReference type="InterPro" id="IPR016187">
    <property type="entry name" value="CTDL_fold"/>
</dbReference>
<gene>
    <name evidence="5" type="primary">LOC111116935</name>
</gene>
<dbReference type="AlphaFoldDB" id="A0A8B8C7U1"/>
<proteinExistence type="predicted"/>
<keyword evidence="2" id="KW-0732">Signal</keyword>
<feature type="signal peptide" evidence="2">
    <location>
        <begin position="1"/>
        <end position="22"/>
    </location>
</feature>
<sequence length="307" mass="35429">MKAVQFSVHVICVFSFVKLVQAVNTLQQGYSNLQYGQRLENAMINSYGEFSFLDCVKECLVTTRCKSINYFKGANYCETNYEDKASAVDQFTTKTGWVYSERTHWPEELTKPCSQSSCADNEKCQVNRYSESQTVSCVISDCGLPSVSGLNLSTTQEWDAIGVNRAMHVRCMEGRSQFGSERLVCQPTGQWQIKILCMDRAWFQFENHIYHFFDDYFRTWTEANDSCGRLGAYFAEINTLEEKQWLTQKLPKMGQLGPFYYHDIWTCKVMIGGIDPGIEETRKFTQPVDCTNTNFIWRMIVCEQDLP</sequence>
<dbReference type="InterPro" id="IPR016186">
    <property type="entry name" value="C-type_lectin-like/link_sf"/>
</dbReference>
<dbReference type="Gene3D" id="3.10.100.10">
    <property type="entry name" value="Mannose-Binding Protein A, subunit A"/>
    <property type="match status" value="1"/>
</dbReference>
<evidence type="ECO:0000313" key="5">
    <source>
        <dbReference type="RefSeq" id="XP_022311705.1"/>
    </source>
</evidence>
<reference evidence="5" key="1">
    <citation type="submission" date="2025-08" db="UniProtKB">
        <authorList>
            <consortium name="RefSeq"/>
        </authorList>
    </citation>
    <scope>IDENTIFICATION</scope>
    <source>
        <tissue evidence="5">Whole sample</tissue>
    </source>
</reference>
<evidence type="ECO:0000256" key="2">
    <source>
        <dbReference type="SAM" id="SignalP"/>
    </source>
</evidence>
<evidence type="ECO:0000259" key="3">
    <source>
        <dbReference type="Pfam" id="PF00024"/>
    </source>
</evidence>
<dbReference type="Pfam" id="PF00024">
    <property type="entry name" value="PAN_1"/>
    <property type="match status" value="1"/>
</dbReference>
<organism evidence="4 5">
    <name type="scientific">Crassostrea virginica</name>
    <name type="common">Eastern oyster</name>
    <dbReference type="NCBI Taxonomy" id="6565"/>
    <lineage>
        <taxon>Eukaryota</taxon>
        <taxon>Metazoa</taxon>
        <taxon>Spiralia</taxon>
        <taxon>Lophotrochozoa</taxon>
        <taxon>Mollusca</taxon>
        <taxon>Bivalvia</taxon>
        <taxon>Autobranchia</taxon>
        <taxon>Pteriomorphia</taxon>
        <taxon>Ostreida</taxon>
        <taxon>Ostreoidea</taxon>
        <taxon>Ostreidae</taxon>
        <taxon>Crassostrea</taxon>
    </lineage>
</organism>
<dbReference type="Proteomes" id="UP000694844">
    <property type="component" value="Chromosome 10"/>
</dbReference>
<protein>
    <submittedName>
        <fullName evidence="5">Uncharacterized protein LOC111116935</fullName>
    </submittedName>
</protein>
<dbReference type="SUPFAM" id="SSF56436">
    <property type="entry name" value="C-type lectin-like"/>
    <property type="match status" value="1"/>
</dbReference>
<feature type="domain" description="Apple" evidence="3">
    <location>
        <begin position="39"/>
        <end position="101"/>
    </location>
</feature>
<dbReference type="GeneID" id="111116935"/>
<keyword evidence="4" id="KW-1185">Reference proteome</keyword>
<accession>A0A8B8C7U1</accession>